<dbReference type="Gene3D" id="1.10.510.10">
    <property type="entry name" value="Transferase(Phosphotransferase) domain 1"/>
    <property type="match status" value="1"/>
</dbReference>
<keyword evidence="3" id="KW-0723">Serine/threonine-protein kinase</keyword>
<dbReference type="SUPFAM" id="SSF56112">
    <property type="entry name" value="Protein kinase-like (PK-like)"/>
    <property type="match status" value="1"/>
</dbReference>
<dbReference type="EMBL" id="JALJOS010000011">
    <property type="protein sequence ID" value="KAK9833193.1"/>
    <property type="molecule type" value="Genomic_DNA"/>
</dbReference>
<evidence type="ECO:0000256" key="3">
    <source>
        <dbReference type="ARBA" id="ARBA00022527"/>
    </source>
</evidence>
<dbReference type="InterPro" id="IPR000719">
    <property type="entry name" value="Prot_kinase_dom"/>
</dbReference>
<dbReference type="GO" id="GO:0004674">
    <property type="term" value="F:protein serine/threonine kinase activity"/>
    <property type="evidence" value="ECO:0007669"/>
    <property type="project" value="UniProtKB-KW"/>
</dbReference>
<feature type="region of interest" description="Disordered" evidence="11">
    <location>
        <begin position="469"/>
        <end position="488"/>
    </location>
</feature>
<evidence type="ECO:0000256" key="8">
    <source>
        <dbReference type="ARBA" id="ARBA00047899"/>
    </source>
</evidence>
<dbReference type="PANTHER" id="PTHR48012:SF10">
    <property type="entry name" value="FI20177P1"/>
    <property type="match status" value="1"/>
</dbReference>
<dbReference type="Pfam" id="PF09335">
    <property type="entry name" value="VTT_dom"/>
    <property type="match status" value="1"/>
</dbReference>
<dbReference type="PANTHER" id="PTHR48012">
    <property type="entry name" value="STERILE20-LIKE KINASE, ISOFORM B-RELATED"/>
    <property type="match status" value="1"/>
</dbReference>
<dbReference type="InterPro" id="IPR011009">
    <property type="entry name" value="Kinase-like_dom_sf"/>
</dbReference>
<dbReference type="InterPro" id="IPR050629">
    <property type="entry name" value="STE20/SPS1-PAK"/>
</dbReference>
<keyword evidence="7 10" id="KW-0067">ATP-binding</keyword>
<keyword evidence="5 10" id="KW-0547">Nucleotide-binding</keyword>
<keyword evidence="15" id="KW-1185">Reference proteome</keyword>
<evidence type="ECO:0000256" key="2">
    <source>
        <dbReference type="ARBA" id="ARBA00012513"/>
    </source>
</evidence>
<evidence type="ECO:0000256" key="12">
    <source>
        <dbReference type="SAM" id="Phobius"/>
    </source>
</evidence>
<evidence type="ECO:0000256" key="1">
    <source>
        <dbReference type="ARBA" id="ARBA00008874"/>
    </source>
</evidence>
<comment type="similarity">
    <text evidence="1">Belongs to the protein kinase superfamily. STE Ser/Thr protein kinase family. STE20 subfamily.</text>
</comment>
<dbReference type="AlphaFoldDB" id="A0AAW1RHM7"/>
<sequence length="821" mass="88492">MQPPEGFNEGSLSVDSERFERLEIVGRGSFGDVYRGWDRELAREVAIKVIDLEDVEDDIDDIYREVAVLARCDCPNITRYFASVLRPGSSELYIVMELMAVSVADLVGVNSLMESMVAWICKQVLQALLYLHSEQRIHRDLKAANILMSSQGDVKISDFGVSGQLTATLGHKRRTFVGTPYWMAPEVIESSEEGYTQLADVWSLGITAIEMATGKPPHADVHPMRVLFLIPKNPAPELEATFSPAFQEFVRSCLQKDPSARLSAEELMQLDFIANAQPPGDLLRSIQTAVPMRRVVRGLPSSPVLGQTMPRWEFDRGREGSASGGLGSQEEGGPAGRPFGDHQHQTLRSHEINNWTLRNGTLVDRDEAGSQDGGLLDAHDPLPDLPGGFDTGTVRATANPYRGSIREGSLDAGGSAVQDLQQEASRPYEAAYHSIGHLKQQQLDFGDGHRPESSPERPQVGAFDRGEATLHGHKLPPSSVKPEVTDSPLPSLGPLGDYLMACWRSRMAAQQPRHAKATSCFCQSRHAVKAPEACIQAKQPHRQITSPGGTSWARRRPALCTANILAVTPVLAWFLLPDAASAEGLIPMGVFQSWLTEIEAVGPWGPVIFVVSVAAGEMIPLLPTQPLAIAGGLLFGAVRGTLFVLLGTTAAAVMAFSFSRGIGKQLASKVVQKELGEDPTASLSASSDILSRFQGLQEAVEQGNPWQQFTAIVFLRLTPVVPFSASNYLLGLTPVQLAPFAAGTLSGMAAWCSVYGTLGGAGRSVLKKGTSLDALLSDLISQAELYAEEAGLALGVLAVLAGSIWWLRRQTNGGSSADQPK</sequence>
<dbReference type="EC" id="2.7.11.1" evidence="2"/>
<organism evidence="14 15">
    <name type="scientific">Apatococcus lobatus</name>
    <dbReference type="NCBI Taxonomy" id="904363"/>
    <lineage>
        <taxon>Eukaryota</taxon>
        <taxon>Viridiplantae</taxon>
        <taxon>Chlorophyta</taxon>
        <taxon>core chlorophytes</taxon>
        <taxon>Trebouxiophyceae</taxon>
        <taxon>Chlorellales</taxon>
        <taxon>Chlorellaceae</taxon>
        <taxon>Apatococcus</taxon>
    </lineage>
</organism>
<evidence type="ECO:0000259" key="13">
    <source>
        <dbReference type="PROSITE" id="PS50011"/>
    </source>
</evidence>
<dbReference type="SMART" id="SM00220">
    <property type="entry name" value="S_TKc"/>
    <property type="match status" value="1"/>
</dbReference>
<evidence type="ECO:0000256" key="10">
    <source>
        <dbReference type="PROSITE-ProRule" id="PRU10141"/>
    </source>
</evidence>
<keyword evidence="4" id="KW-0808">Transferase</keyword>
<evidence type="ECO:0000256" key="7">
    <source>
        <dbReference type="ARBA" id="ARBA00022840"/>
    </source>
</evidence>
<comment type="catalytic activity">
    <reaction evidence="9">
        <text>L-seryl-[protein] + ATP = O-phospho-L-seryl-[protein] + ADP + H(+)</text>
        <dbReference type="Rhea" id="RHEA:17989"/>
        <dbReference type="Rhea" id="RHEA-COMP:9863"/>
        <dbReference type="Rhea" id="RHEA-COMP:11604"/>
        <dbReference type="ChEBI" id="CHEBI:15378"/>
        <dbReference type="ChEBI" id="CHEBI:29999"/>
        <dbReference type="ChEBI" id="CHEBI:30616"/>
        <dbReference type="ChEBI" id="CHEBI:83421"/>
        <dbReference type="ChEBI" id="CHEBI:456216"/>
        <dbReference type="EC" id="2.7.11.1"/>
    </reaction>
</comment>
<gene>
    <name evidence="14" type="ORF">WJX74_009769</name>
</gene>
<keyword evidence="12" id="KW-0472">Membrane</keyword>
<feature type="transmembrane region" description="Helical" evidence="12">
    <location>
        <begin position="627"/>
        <end position="656"/>
    </location>
</feature>
<reference evidence="14 15" key="1">
    <citation type="journal article" date="2024" name="Nat. Commun.">
        <title>Phylogenomics reveals the evolutionary origins of lichenization in chlorophyte algae.</title>
        <authorList>
            <person name="Puginier C."/>
            <person name="Libourel C."/>
            <person name="Otte J."/>
            <person name="Skaloud P."/>
            <person name="Haon M."/>
            <person name="Grisel S."/>
            <person name="Petersen M."/>
            <person name="Berrin J.G."/>
            <person name="Delaux P.M."/>
            <person name="Dal Grande F."/>
            <person name="Keller J."/>
        </authorList>
    </citation>
    <scope>NUCLEOTIDE SEQUENCE [LARGE SCALE GENOMIC DNA]</scope>
    <source>
        <strain evidence="14 15">SAG 2145</strain>
    </source>
</reference>
<keyword evidence="12" id="KW-1133">Transmembrane helix</keyword>
<dbReference type="FunFam" id="1.10.510.10:FF:000421">
    <property type="entry name" value="Serine/threonine-protein kinase PAK 6"/>
    <property type="match status" value="1"/>
</dbReference>
<dbReference type="PROSITE" id="PS50011">
    <property type="entry name" value="PROTEIN_KINASE_DOM"/>
    <property type="match status" value="1"/>
</dbReference>
<evidence type="ECO:0000256" key="4">
    <source>
        <dbReference type="ARBA" id="ARBA00022679"/>
    </source>
</evidence>
<dbReference type="InterPro" id="IPR032816">
    <property type="entry name" value="VTT_dom"/>
</dbReference>
<feature type="region of interest" description="Disordered" evidence="11">
    <location>
        <begin position="364"/>
        <end position="427"/>
    </location>
</feature>
<dbReference type="InterPro" id="IPR017441">
    <property type="entry name" value="Protein_kinase_ATP_BS"/>
</dbReference>
<accession>A0AAW1RHM7</accession>
<evidence type="ECO:0000256" key="5">
    <source>
        <dbReference type="ARBA" id="ARBA00022741"/>
    </source>
</evidence>
<proteinExistence type="inferred from homology"/>
<evidence type="ECO:0000313" key="15">
    <source>
        <dbReference type="Proteomes" id="UP001438707"/>
    </source>
</evidence>
<dbReference type="PROSITE" id="PS00107">
    <property type="entry name" value="PROTEIN_KINASE_ATP"/>
    <property type="match status" value="1"/>
</dbReference>
<feature type="region of interest" description="Disordered" evidence="11">
    <location>
        <begin position="306"/>
        <end position="343"/>
    </location>
</feature>
<feature type="transmembrane region" description="Helical" evidence="12">
    <location>
        <begin position="790"/>
        <end position="807"/>
    </location>
</feature>
<dbReference type="Pfam" id="PF00069">
    <property type="entry name" value="Pkinase"/>
    <property type="match status" value="1"/>
</dbReference>
<dbReference type="GO" id="GO:0005524">
    <property type="term" value="F:ATP binding"/>
    <property type="evidence" value="ECO:0007669"/>
    <property type="project" value="UniProtKB-UniRule"/>
</dbReference>
<comment type="caution">
    <text evidence="14">The sequence shown here is derived from an EMBL/GenBank/DDBJ whole genome shotgun (WGS) entry which is preliminary data.</text>
</comment>
<evidence type="ECO:0000256" key="9">
    <source>
        <dbReference type="ARBA" id="ARBA00048679"/>
    </source>
</evidence>
<protein>
    <recommendedName>
        <fullName evidence="2">non-specific serine/threonine protein kinase</fullName>
        <ecNumber evidence="2">2.7.11.1</ecNumber>
    </recommendedName>
</protein>
<keyword evidence="12" id="KW-0812">Transmembrane</keyword>
<dbReference type="GO" id="GO:0005737">
    <property type="term" value="C:cytoplasm"/>
    <property type="evidence" value="ECO:0007669"/>
    <property type="project" value="TreeGrafter"/>
</dbReference>
<feature type="binding site" evidence="10">
    <location>
        <position position="48"/>
    </location>
    <ligand>
        <name>ATP</name>
        <dbReference type="ChEBI" id="CHEBI:30616"/>
    </ligand>
</feature>
<keyword evidence="6" id="KW-0418">Kinase</keyword>
<name>A0AAW1RHM7_9CHLO</name>
<comment type="catalytic activity">
    <reaction evidence="8">
        <text>L-threonyl-[protein] + ATP = O-phospho-L-threonyl-[protein] + ADP + H(+)</text>
        <dbReference type="Rhea" id="RHEA:46608"/>
        <dbReference type="Rhea" id="RHEA-COMP:11060"/>
        <dbReference type="Rhea" id="RHEA-COMP:11605"/>
        <dbReference type="ChEBI" id="CHEBI:15378"/>
        <dbReference type="ChEBI" id="CHEBI:30013"/>
        <dbReference type="ChEBI" id="CHEBI:30616"/>
        <dbReference type="ChEBI" id="CHEBI:61977"/>
        <dbReference type="ChEBI" id="CHEBI:456216"/>
        <dbReference type="EC" id="2.7.11.1"/>
    </reaction>
</comment>
<dbReference type="Proteomes" id="UP001438707">
    <property type="component" value="Unassembled WGS sequence"/>
</dbReference>
<evidence type="ECO:0000256" key="6">
    <source>
        <dbReference type="ARBA" id="ARBA00022777"/>
    </source>
</evidence>
<feature type="domain" description="Protein kinase" evidence="13">
    <location>
        <begin position="19"/>
        <end position="273"/>
    </location>
</feature>
<evidence type="ECO:0000256" key="11">
    <source>
        <dbReference type="SAM" id="MobiDB-lite"/>
    </source>
</evidence>
<evidence type="ECO:0000313" key="14">
    <source>
        <dbReference type="EMBL" id="KAK9833193.1"/>
    </source>
</evidence>